<dbReference type="InterPro" id="IPR028098">
    <property type="entry name" value="Glyco_trans_4-like_N"/>
</dbReference>
<dbReference type="EMBL" id="MEUF01000015">
    <property type="protein sequence ID" value="OGC36368.1"/>
    <property type="molecule type" value="Genomic_DNA"/>
</dbReference>
<feature type="domain" description="Glycosyltransferase subfamily 4-like N-terminal" evidence="2">
    <location>
        <begin position="15"/>
        <end position="175"/>
    </location>
</feature>
<dbReference type="InterPro" id="IPR001296">
    <property type="entry name" value="Glyco_trans_1"/>
</dbReference>
<evidence type="ECO:0000313" key="3">
    <source>
        <dbReference type="EMBL" id="OGC36368.1"/>
    </source>
</evidence>
<dbReference type="AlphaFoldDB" id="A0A1F4TUK2"/>
<sequence length="368" mass="41194">MRIAFFADSYKPYLSGVTNSAEILVNELRSLGHKVYVLAPRYPGHQDTDPDIIRFPSFSGGYPKFRLAIPYARNIPEVDVIHSHSPFQAGLLARFIARRRSIPLVYTFHTLFTRYVHYAKFVPRAAAKLGITAYLRSYCQGVDQIIAPSEMARRALRAWHISRPITVIPTGIEIDKYQDRRQQLRQRYNIKEAEKVLLYAGRLSKEKNLPFILKAFNKLAVGGTKLVLVGGGPLLAELKKNKSPKVILTGEIGYPEILSYYSLGDIFVFASTTETQGLVIAEAKTAGLPVVALFAGGLVGSVRSGLDGYLLPRNLDNYILHLQRLLSDDALRRQFGQAARADAVERFASRTVAKQVETVYNALIQKVR</sequence>
<dbReference type="PANTHER" id="PTHR45947">
    <property type="entry name" value="SULFOQUINOVOSYL TRANSFERASE SQD2"/>
    <property type="match status" value="1"/>
</dbReference>
<evidence type="ECO:0000259" key="2">
    <source>
        <dbReference type="Pfam" id="PF13439"/>
    </source>
</evidence>
<dbReference type="Proteomes" id="UP000178951">
    <property type="component" value="Unassembled WGS sequence"/>
</dbReference>
<feature type="domain" description="Glycosyl transferase family 1" evidence="1">
    <location>
        <begin position="181"/>
        <end position="341"/>
    </location>
</feature>
<evidence type="ECO:0008006" key="5">
    <source>
        <dbReference type="Google" id="ProtNLM"/>
    </source>
</evidence>
<dbReference type="Pfam" id="PF00534">
    <property type="entry name" value="Glycos_transf_1"/>
    <property type="match status" value="1"/>
</dbReference>
<dbReference type="Gene3D" id="3.40.50.2000">
    <property type="entry name" value="Glycogen Phosphorylase B"/>
    <property type="match status" value="2"/>
</dbReference>
<proteinExistence type="predicted"/>
<dbReference type="PANTHER" id="PTHR45947:SF3">
    <property type="entry name" value="SULFOQUINOVOSYL TRANSFERASE SQD2"/>
    <property type="match status" value="1"/>
</dbReference>
<dbReference type="GO" id="GO:0016757">
    <property type="term" value="F:glycosyltransferase activity"/>
    <property type="evidence" value="ECO:0007669"/>
    <property type="project" value="InterPro"/>
</dbReference>
<comment type="caution">
    <text evidence="3">The sequence shown here is derived from an EMBL/GenBank/DDBJ whole genome shotgun (WGS) entry which is preliminary data.</text>
</comment>
<evidence type="ECO:0000313" key="4">
    <source>
        <dbReference type="Proteomes" id="UP000178951"/>
    </source>
</evidence>
<name>A0A1F4TUK2_UNCSA</name>
<accession>A0A1F4TUK2</accession>
<protein>
    <recommendedName>
        <fullName evidence="5">Glycosyl transferase family 1</fullName>
    </recommendedName>
</protein>
<reference evidence="3 4" key="1">
    <citation type="journal article" date="2016" name="Nat. Commun.">
        <title>Thousands of microbial genomes shed light on interconnected biogeochemical processes in an aquifer system.</title>
        <authorList>
            <person name="Anantharaman K."/>
            <person name="Brown C.T."/>
            <person name="Hug L.A."/>
            <person name="Sharon I."/>
            <person name="Castelle C.J."/>
            <person name="Probst A.J."/>
            <person name="Thomas B.C."/>
            <person name="Singh A."/>
            <person name="Wilkins M.J."/>
            <person name="Karaoz U."/>
            <person name="Brodie E.L."/>
            <person name="Williams K.H."/>
            <person name="Hubbard S.S."/>
            <person name="Banfield J.F."/>
        </authorList>
    </citation>
    <scope>NUCLEOTIDE SEQUENCE [LARGE SCALE GENOMIC DNA]</scope>
</reference>
<gene>
    <name evidence="3" type="ORF">A2311_02380</name>
</gene>
<evidence type="ECO:0000259" key="1">
    <source>
        <dbReference type="Pfam" id="PF00534"/>
    </source>
</evidence>
<dbReference type="InterPro" id="IPR050194">
    <property type="entry name" value="Glycosyltransferase_grp1"/>
</dbReference>
<dbReference type="STRING" id="1802583.A2311_02380"/>
<organism evidence="3 4">
    <name type="scientific">candidate division WOR-1 bacterium RIFOXYB2_FULL_48_7</name>
    <dbReference type="NCBI Taxonomy" id="1802583"/>
    <lineage>
        <taxon>Bacteria</taxon>
        <taxon>Bacillati</taxon>
        <taxon>Saganbacteria</taxon>
    </lineage>
</organism>
<dbReference type="Pfam" id="PF13439">
    <property type="entry name" value="Glyco_transf_4"/>
    <property type="match status" value="1"/>
</dbReference>
<dbReference type="SUPFAM" id="SSF53756">
    <property type="entry name" value="UDP-Glycosyltransferase/glycogen phosphorylase"/>
    <property type="match status" value="1"/>
</dbReference>